<keyword evidence="1" id="KW-0812">Transmembrane</keyword>
<feature type="transmembrane region" description="Helical" evidence="1">
    <location>
        <begin position="94"/>
        <end position="112"/>
    </location>
</feature>
<dbReference type="EMBL" id="OB797002">
    <property type="protein sequence ID" value="CAD7433989.1"/>
    <property type="molecule type" value="Genomic_DNA"/>
</dbReference>
<evidence type="ECO:0000313" key="2">
    <source>
        <dbReference type="EMBL" id="CAD7433989.1"/>
    </source>
</evidence>
<feature type="transmembrane region" description="Helical" evidence="1">
    <location>
        <begin position="64"/>
        <end position="82"/>
    </location>
</feature>
<dbReference type="AlphaFoldDB" id="A0A7R9EHA8"/>
<protein>
    <submittedName>
        <fullName evidence="2">Uncharacterized protein</fullName>
    </submittedName>
</protein>
<name>A0A7R9EHA8_9NEOP</name>
<organism evidence="2">
    <name type="scientific">Timema monikensis</name>
    <dbReference type="NCBI Taxonomy" id="170555"/>
    <lineage>
        <taxon>Eukaryota</taxon>
        <taxon>Metazoa</taxon>
        <taxon>Ecdysozoa</taxon>
        <taxon>Arthropoda</taxon>
        <taxon>Hexapoda</taxon>
        <taxon>Insecta</taxon>
        <taxon>Pterygota</taxon>
        <taxon>Neoptera</taxon>
        <taxon>Polyneoptera</taxon>
        <taxon>Phasmatodea</taxon>
        <taxon>Timematodea</taxon>
        <taxon>Timematoidea</taxon>
        <taxon>Timematidae</taxon>
        <taxon>Timema</taxon>
    </lineage>
</organism>
<gene>
    <name evidence="2" type="ORF">TMSB3V08_LOCUS10652</name>
</gene>
<sequence>MQCTFFFSIKKRLSEPAFAWRESGKPFRTKPLPVHLTEIRTSISLSSVVELNTTSALANYATEAAISIVIFVVFFARIITLFRFRITLSFRNMLFFICITSIQTILFITGFIENSVLDGFDIHRIIQTEEKTTSTNTAISSQEEVFMTLADIDEEKNMLKVLTPAAPAAYAVTTSDDDLMARANEEDGHGRAKLCQLTSVQSSKTFENVTESTIAAASSQNAVIISTHKEDGLGPRELGGSRPFTRHRVNHKFFYEYWNTLLSKHE</sequence>
<keyword evidence="1" id="KW-0472">Membrane</keyword>
<proteinExistence type="predicted"/>
<accession>A0A7R9EHA8</accession>
<reference evidence="2" key="1">
    <citation type="submission" date="2020-11" db="EMBL/GenBank/DDBJ databases">
        <authorList>
            <person name="Tran Van P."/>
        </authorList>
    </citation>
    <scope>NUCLEOTIDE SEQUENCE</scope>
</reference>
<keyword evidence="1" id="KW-1133">Transmembrane helix</keyword>
<evidence type="ECO:0000256" key="1">
    <source>
        <dbReference type="SAM" id="Phobius"/>
    </source>
</evidence>